<evidence type="ECO:0000259" key="8">
    <source>
        <dbReference type="SMART" id="SM00333"/>
    </source>
</evidence>
<feature type="region of interest" description="Disordered" evidence="7">
    <location>
        <begin position="33"/>
        <end position="104"/>
    </location>
</feature>
<dbReference type="Proteomes" id="UP001443914">
    <property type="component" value="Unassembled WGS sequence"/>
</dbReference>
<dbReference type="PANTHER" id="PTHR14898">
    <property type="entry name" value="ENHANCER OF POLYCOMB"/>
    <property type="match status" value="1"/>
</dbReference>
<evidence type="ECO:0000256" key="1">
    <source>
        <dbReference type="ARBA" id="ARBA00004123"/>
    </source>
</evidence>
<organism evidence="9 10">
    <name type="scientific">Saponaria officinalis</name>
    <name type="common">Common soapwort</name>
    <name type="synonym">Lychnis saponaria</name>
    <dbReference type="NCBI Taxonomy" id="3572"/>
    <lineage>
        <taxon>Eukaryota</taxon>
        <taxon>Viridiplantae</taxon>
        <taxon>Streptophyta</taxon>
        <taxon>Embryophyta</taxon>
        <taxon>Tracheophyta</taxon>
        <taxon>Spermatophyta</taxon>
        <taxon>Magnoliopsida</taxon>
        <taxon>eudicotyledons</taxon>
        <taxon>Gunneridae</taxon>
        <taxon>Pentapetalae</taxon>
        <taxon>Caryophyllales</taxon>
        <taxon>Caryophyllaceae</taxon>
        <taxon>Caryophylleae</taxon>
        <taxon>Saponaria</taxon>
    </lineage>
</organism>
<dbReference type="Gene3D" id="2.30.30.140">
    <property type="match status" value="1"/>
</dbReference>
<feature type="region of interest" description="Disordered" evidence="7">
    <location>
        <begin position="1102"/>
        <end position="1122"/>
    </location>
</feature>
<protein>
    <recommendedName>
        <fullName evidence="6">Enhancer of polycomb-like protein</fullName>
    </recommendedName>
</protein>
<comment type="caution">
    <text evidence="9">The sequence shown here is derived from an EMBL/GenBank/DDBJ whole genome shotgun (WGS) entry which is preliminary data.</text>
</comment>
<feature type="region of interest" description="Disordered" evidence="7">
    <location>
        <begin position="499"/>
        <end position="519"/>
    </location>
</feature>
<evidence type="ECO:0000256" key="6">
    <source>
        <dbReference type="RuleBase" id="RU361124"/>
    </source>
</evidence>
<comment type="similarity">
    <text evidence="2 6">Belongs to the enhancer of polycomb family.</text>
</comment>
<name>A0AAW1I1S3_SAPOF</name>
<dbReference type="Pfam" id="PF10513">
    <property type="entry name" value="EPL1"/>
    <property type="match status" value="1"/>
</dbReference>
<dbReference type="GO" id="GO:0005634">
    <property type="term" value="C:nucleus"/>
    <property type="evidence" value="ECO:0007669"/>
    <property type="project" value="UniProtKB-SubCell"/>
</dbReference>
<keyword evidence="3 6" id="KW-0805">Transcription regulation</keyword>
<dbReference type="InterPro" id="IPR002999">
    <property type="entry name" value="Tudor"/>
</dbReference>
<feature type="region of interest" description="Disordered" evidence="7">
    <location>
        <begin position="1029"/>
        <end position="1052"/>
    </location>
</feature>
<feature type="region of interest" description="Disordered" evidence="7">
    <location>
        <begin position="145"/>
        <end position="183"/>
    </location>
</feature>
<dbReference type="SMART" id="SM00333">
    <property type="entry name" value="TUDOR"/>
    <property type="match status" value="1"/>
</dbReference>
<evidence type="ECO:0000256" key="7">
    <source>
        <dbReference type="SAM" id="MobiDB-lite"/>
    </source>
</evidence>
<evidence type="ECO:0000313" key="9">
    <source>
        <dbReference type="EMBL" id="KAK9682555.1"/>
    </source>
</evidence>
<evidence type="ECO:0000256" key="3">
    <source>
        <dbReference type="ARBA" id="ARBA00023015"/>
    </source>
</evidence>
<dbReference type="GO" id="GO:0006357">
    <property type="term" value="P:regulation of transcription by RNA polymerase II"/>
    <property type="evidence" value="ECO:0007669"/>
    <property type="project" value="InterPro"/>
</dbReference>
<proteinExistence type="inferred from homology"/>
<dbReference type="CDD" id="cd20404">
    <property type="entry name" value="Tudor_Agenet_AtEML-like"/>
    <property type="match status" value="1"/>
</dbReference>
<feature type="region of interest" description="Disordered" evidence="7">
    <location>
        <begin position="341"/>
        <end position="364"/>
    </location>
</feature>
<keyword evidence="4 6" id="KW-0804">Transcription</keyword>
<evidence type="ECO:0000256" key="2">
    <source>
        <dbReference type="ARBA" id="ARBA00008035"/>
    </source>
</evidence>
<evidence type="ECO:0000256" key="4">
    <source>
        <dbReference type="ARBA" id="ARBA00023163"/>
    </source>
</evidence>
<dbReference type="EMBL" id="JBDFQZ010000010">
    <property type="protein sequence ID" value="KAK9682555.1"/>
    <property type="molecule type" value="Genomic_DNA"/>
</dbReference>
<evidence type="ECO:0000256" key="5">
    <source>
        <dbReference type="ARBA" id="ARBA00023242"/>
    </source>
</evidence>
<keyword evidence="10" id="KW-1185">Reference proteome</keyword>
<dbReference type="InterPro" id="IPR019542">
    <property type="entry name" value="Enhancer_polycomb-like_N"/>
</dbReference>
<accession>A0AAW1I1S3</accession>
<dbReference type="InterPro" id="IPR024943">
    <property type="entry name" value="Enhancer_polycomb"/>
</dbReference>
<feature type="region of interest" description="Disordered" evidence="7">
    <location>
        <begin position="444"/>
        <end position="470"/>
    </location>
</feature>
<sequence>MLMEDRVEISHSAENVVKSESLDLQRVYNERPWVSGVKKRSSRSSGSRNNGVKRKLDSEDLNGSRKKIRKEVLLTSLSSRKKNKKTSGQLGKEKAGLDQKGNSIGGDGGLAGISLRLNGDVNIPKRPRDLVRRKKVEVDLASKEEGVSGIKPSVGDGNVKSNGDVDGSLHHSGNGSGLLAHNGESGGVFSDGVVGKMKIKTHSDDHKEDRSSMCSLDQHLKRENSDLSVRKGDSLLKKARRLRKKVKETRLANLGVSKEVGQVMNRPSSIVDETSRIADVIQDDEENLEENAARMLSSRFDPSCTGFSSCGSISRLPLTNGLSDTIFSNSDTTRPISLAESNIASSDGGDGAGKPRDQQNGKSMSKIRRRFYEVLCRDCDSYWLLNRRIKVFWPLDKSWYLGHVIGYDSEKELHHVKYDDREEEWIDLQNERFKLFLFPSEVPGKVGKKQSTTQDEHSQSAKKVQPADMELEQDSNNYMDSEPIISWLGRSSLLKPPSVGIRKRQRISDESTKSSLSLAREGKTELIENLEQLEVKSFGGNVNSLANGSDVQNNPSVSLSDVKLLEPKAVSNNKRSLKVYFRRRFHKRSQQPSTHVPDLCQSSEELPLCETSKLVDSLDLGVDLLLSMAESCCPCKRLGLNEFIWDVDVSGRLNLIIPVTSLKVLRCELSLPVPFVDNNLFGSRCYNMHQRGDLISLSPMVRLEILFVDNSAGLRFLLFEGCLMQAVSFVFLVLVVFQSNKNYSGQQLPATSVRFQFSGLRSLAKQLVFTFYNFTEVVSSKWSYLDRKLIKHCVLTKHLPPPECTYDNISALRNGCQLPFVPKHATATDIHEGPMQQGLSKSPEQSSVVKLSRVTSDIDDKLLSFALRFAAAPKFFVSLHLKLLMEHSLSSSSLGEQDLVSSMDCSVDNGGLLGADKRVVKDNTVISNFPLDVSSGAMLSSKSNMESCLLSDLGDNVLSVNIDEVIAKPSCSFSGCPENEDISQIDKKTSQVAEPDHCALPREHFSDDNQLSSVAAEVGCDPKANLAIEIPSPNSNGSLADGEVRSAQHHSDSAVVSNDGVVHSSSPTPQSEFHSCKISDVSPSASACLSPSCSGRKADFLRNGLGTGPKKPRTQVSYSTSHVGTDFNNKNNFLHGKGFSHKRIRRANEKKTLENFGTSTRNMEAISCLANCLVTVGDRGWRECGARVVLELVNDNEWRLAVKMSGDTKYSHKAHQFLQPGSTNRYTHAMMWKGGKDWILEFTDRSQWTIFKEMHEECYNRNLRAASMKNIPIPGVRLIEETDDFVPDVPYMRPSPKYHRQLETDVDIAMNPSHVLYDMDSDDEQWVIKHRGLDSNEHGYEFVSDEMFEKIMDAFEKYAYANQCDHFSLDELEDIMTGFGPVDLVINIYEYWREKRQRKGMPLIRHLQPPLWEKYQQQVKEWEQAALSAPPSGSSENPAIVEKPAMFAFCLKPRGLEMPHRGSKHRPQKKLPIGFLSHGVLGDPDSLHSPVGRRLHGFPLGDDRLVCSAYNQGISEFSPVLHGSTRSFSPRDAGGSIGYFSLNNDGFERNYYSKRHKIKSKRLSFIPPYCDQFASFNHRTMNKRSTGHMRNMGSAEWPSQMNYQPDGFQRHNIEQVSPSVLDEFRLRDAASAARHAVSVAKLKRENARRMLCRADLAMHKAVAAIMTAEAVKASYTEPNDDDVQTSG</sequence>
<gene>
    <name evidence="9" type="ORF">RND81_10G082000</name>
</gene>
<feature type="domain" description="Tudor" evidence="8">
    <location>
        <begin position="381"/>
        <end position="439"/>
    </location>
</feature>
<feature type="compositionally biased region" description="Basic and acidic residues" evidence="7">
    <location>
        <begin position="1042"/>
        <end position="1052"/>
    </location>
</feature>
<comment type="subcellular location">
    <subcellularLocation>
        <location evidence="1 6">Nucleus</location>
    </subcellularLocation>
</comment>
<keyword evidence="5 6" id="KW-0539">Nucleus</keyword>
<reference evidence="9" key="1">
    <citation type="submission" date="2024-03" db="EMBL/GenBank/DDBJ databases">
        <title>WGS assembly of Saponaria officinalis var. Norfolk2.</title>
        <authorList>
            <person name="Jenkins J."/>
            <person name="Shu S."/>
            <person name="Grimwood J."/>
            <person name="Barry K."/>
            <person name="Goodstein D."/>
            <person name="Schmutz J."/>
            <person name="Leebens-Mack J."/>
            <person name="Osbourn A."/>
        </authorList>
    </citation>
    <scope>NUCLEOTIDE SEQUENCE [LARGE SCALE GENOMIC DNA]</scope>
    <source>
        <strain evidence="9">JIC</strain>
    </source>
</reference>
<evidence type="ECO:0000313" key="10">
    <source>
        <dbReference type="Proteomes" id="UP001443914"/>
    </source>
</evidence>
<feature type="compositionally biased region" description="Low complexity" evidence="7">
    <location>
        <begin position="170"/>
        <end position="181"/>
    </location>
</feature>
<dbReference type="GO" id="GO:0035267">
    <property type="term" value="C:NuA4 histone acetyltransferase complex"/>
    <property type="evidence" value="ECO:0007669"/>
    <property type="project" value="InterPro"/>
</dbReference>